<evidence type="ECO:0000256" key="2">
    <source>
        <dbReference type="ARBA" id="ARBA00022801"/>
    </source>
</evidence>
<dbReference type="PANTHER" id="PTHR11070:SF61">
    <property type="entry name" value="DNA 3'-5' HELICASE"/>
    <property type="match status" value="1"/>
</dbReference>
<dbReference type="InParanoid" id="A0A0R0HRY9"/>
<reference evidence="6" key="3">
    <citation type="submission" date="2018-07" db="EMBL/GenBank/DDBJ databases">
        <title>WGS assembly of Glycine max.</title>
        <authorList>
            <person name="Schmutz J."/>
            <person name="Cannon S."/>
            <person name="Schlueter J."/>
            <person name="Ma J."/>
            <person name="Mitros T."/>
            <person name="Nelson W."/>
            <person name="Hyten D."/>
            <person name="Song Q."/>
            <person name="Thelen J."/>
            <person name="Cheng J."/>
            <person name="Xu D."/>
            <person name="Hellsten U."/>
            <person name="May G."/>
            <person name="Yu Y."/>
            <person name="Sakurai T."/>
            <person name="Umezawa T."/>
            <person name="Bhattacharyya M."/>
            <person name="Sandhu D."/>
            <person name="Valliyodan B."/>
            <person name="Lindquist E."/>
            <person name="Peto M."/>
            <person name="Grant D."/>
            <person name="Shu S."/>
            <person name="Goodstein D."/>
            <person name="Barry K."/>
            <person name="Futrell-Griggs M."/>
            <person name="Abernathy B."/>
            <person name="Du J."/>
            <person name="Tian Z."/>
            <person name="Zhu L."/>
            <person name="Gill N."/>
            <person name="Joshi T."/>
            <person name="Libault M."/>
            <person name="Sethuraman A."/>
            <person name="Zhang X."/>
            <person name="Shinozaki K."/>
            <person name="Nguyen H."/>
            <person name="Wing R."/>
            <person name="Cregan P."/>
            <person name="Specht J."/>
            <person name="Grimwood J."/>
            <person name="Rokhsar D."/>
            <person name="Stacey G."/>
            <person name="Shoemaker R."/>
            <person name="Jackson S."/>
        </authorList>
    </citation>
    <scope>NUCLEOTIDE SEQUENCE</scope>
    <source>
        <tissue evidence="6">Callus</tissue>
    </source>
</reference>
<dbReference type="PANTHER" id="PTHR11070">
    <property type="entry name" value="UVRD / RECB / PCRA DNA HELICASE FAMILY MEMBER"/>
    <property type="match status" value="1"/>
</dbReference>
<dbReference type="Gene3D" id="3.40.50.300">
    <property type="entry name" value="P-loop containing nucleotide triphosphate hydrolases"/>
    <property type="match status" value="1"/>
</dbReference>
<evidence type="ECO:0000259" key="5">
    <source>
        <dbReference type="Pfam" id="PF00580"/>
    </source>
</evidence>
<evidence type="ECO:0000256" key="4">
    <source>
        <dbReference type="ARBA" id="ARBA00022840"/>
    </source>
</evidence>
<reference evidence="7" key="2">
    <citation type="submission" date="2018-02" db="UniProtKB">
        <authorList>
            <consortium name="EnsemblPlants"/>
        </authorList>
    </citation>
    <scope>IDENTIFICATION</scope>
    <source>
        <strain evidence="7">Williams 82</strain>
    </source>
</reference>
<dbReference type="Proteomes" id="UP000008827">
    <property type="component" value="Chromosome 10"/>
</dbReference>
<dbReference type="SMR" id="A0A0R0HRY9"/>
<protein>
    <recommendedName>
        <fullName evidence="5">UvrD-like helicase ATP-binding domain-containing protein</fullName>
    </recommendedName>
</protein>
<dbReference type="Gramene" id="KRH33265">
    <property type="protein sequence ID" value="KRH33265"/>
    <property type="gene ID" value="GLYMA_10G110900"/>
</dbReference>
<dbReference type="EMBL" id="CM000843">
    <property type="protein sequence ID" value="KRH33265.1"/>
    <property type="molecule type" value="Genomic_DNA"/>
</dbReference>
<keyword evidence="4" id="KW-0067">ATP-binding</keyword>
<keyword evidence="3" id="KW-0347">Helicase</keyword>
<reference evidence="6 7" key="1">
    <citation type="journal article" date="2010" name="Nature">
        <title>Genome sequence of the palaeopolyploid soybean.</title>
        <authorList>
            <person name="Schmutz J."/>
            <person name="Cannon S.B."/>
            <person name="Schlueter J."/>
            <person name="Ma J."/>
            <person name="Mitros T."/>
            <person name="Nelson W."/>
            <person name="Hyten D.L."/>
            <person name="Song Q."/>
            <person name="Thelen J.J."/>
            <person name="Cheng J."/>
            <person name="Xu D."/>
            <person name="Hellsten U."/>
            <person name="May G.D."/>
            <person name="Yu Y."/>
            <person name="Sakurai T."/>
            <person name="Umezawa T."/>
            <person name="Bhattacharyya M.K."/>
            <person name="Sandhu D."/>
            <person name="Valliyodan B."/>
            <person name="Lindquist E."/>
            <person name="Peto M."/>
            <person name="Grant D."/>
            <person name="Shu S."/>
            <person name="Goodstein D."/>
            <person name="Barry K."/>
            <person name="Futrell-Griggs M."/>
            <person name="Abernathy B."/>
            <person name="Du J."/>
            <person name="Tian Z."/>
            <person name="Zhu L."/>
            <person name="Gill N."/>
            <person name="Joshi T."/>
            <person name="Libault M."/>
            <person name="Sethuraman A."/>
            <person name="Zhang X.-C."/>
            <person name="Shinozaki K."/>
            <person name="Nguyen H.T."/>
            <person name="Wing R.A."/>
            <person name="Cregan P."/>
            <person name="Specht J."/>
            <person name="Grimwood J."/>
            <person name="Rokhsar D."/>
            <person name="Stacey G."/>
            <person name="Shoemaker R.C."/>
            <person name="Jackson S.A."/>
        </authorList>
    </citation>
    <scope>NUCLEOTIDE SEQUENCE</scope>
    <source>
        <strain evidence="7">cv. Williams 82</strain>
        <tissue evidence="6">Callus</tissue>
    </source>
</reference>
<keyword evidence="2" id="KW-0378">Hydrolase</keyword>
<evidence type="ECO:0000313" key="7">
    <source>
        <dbReference type="EnsemblPlants" id="KRH33265"/>
    </source>
</evidence>
<proteinExistence type="predicted"/>
<keyword evidence="8" id="KW-1185">Reference proteome</keyword>
<dbReference type="GO" id="GO:0016787">
    <property type="term" value="F:hydrolase activity"/>
    <property type="evidence" value="ECO:0007669"/>
    <property type="project" value="UniProtKB-KW"/>
</dbReference>
<evidence type="ECO:0000256" key="1">
    <source>
        <dbReference type="ARBA" id="ARBA00022741"/>
    </source>
</evidence>
<dbReference type="GO" id="GO:0005524">
    <property type="term" value="F:ATP binding"/>
    <property type="evidence" value="ECO:0007669"/>
    <property type="project" value="UniProtKB-KW"/>
</dbReference>
<dbReference type="SUPFAM" id="SSF52540">
    <property type="entry name" value="P-loop containing nucleoside triphosphate hydrolases"/>
    <property type="match status" value="1"/>
</dbReference>
<name>A0A0R0HRY9_SOYBN</name>
<dbReference type="GO" id="GO:0003677">
    <property type="term" value="F:DNA binding"/>
    <property type="evidence" value="ECO:0007669"/>
    <property type="project" value="InterPro"/>
</dbReference>
<feature type="domain" description="UvrD-like helicase ATP-binding" evidence="5">
    <location>
        <begin position="133"/>
        <end position="209"/>
    </location>
</feature>
<dbReference type="InterPro" id="IPR014016">
    <property type="entry name" value="UvrD-like_ATP-bd"/>
</dbReference>
<accession>A0A0R0HRY9</accession>
<evidence type="ECO:0000313" key="8">
    <source>
        <dbReference type="Proteomes" id="UP000008827"/>
    </source>
</evidence>
<dbReference type="Pfam" id="PF00580">
    <property type="entry name" value="UvrD-helicase"/>
    <property type="match status" value="1"/>
</dbReference>
<dbReference type="InterPro" id="IPR027417">
    <property type="entry name" value="P-loop_NTPase"/>
</dbReference>
<keyword evidence="1" id="KW-0547">Nucleotide-binding</keyword>
<dbReference type="AlphaFoldDB" id="A0A0R0HRY9"/>
<sequence length="220" mass="24040">MAVHTSSKAAAEEEVGLMGDLVVSVTVRGGFGIGGVVVGEELFLASLLVSNVFLATLESQLLVLGFDTCLLQLKRIKSASDVVYREDEVDSSWRHLLNSTMLEEYLKYLKSLNDRQREAACTDISTPLMIELTSTMVGRVLMLLNEGISPSNILAMTFTTAAASEMRERIEAIVGKATAKELTISTFHSFSLQLCRSHGEKYVALNLNQIFTLICPQSAD</sequence>
<organism evidence="6">
    <name type="scientific">Glycine max</name>
    <name type="common">Soybean</name>
    <name type="synonym">Glycine hispida</name>
    <dbReference type="NCBI Taxonomy" id="3847"/>
    <lineage>
        <taxon>Eukaryota</taxon>
        <taxon>Viridiplantae</taxon>
        <taxon>Streptophyta</taxon>
        <taxon>Embryophyta</taxon>
        <taxon>Tracheophyta</taxon>
        <taxon>Spermatophyta</taxon>
        <taxon>Magnoliopsida</taxon>
        <taxon>eudicotyledons</taxon>
        <taxon>Gunneridae</taxon>
        <taxon>Pentapetalae</taxon>
        <taxon>rosids</taxon>
        <taxon>fabids</taxon>
        <taxon>Fabales</taxon>
        <taxon>Fabaceae</taxon>
        <taxon>Papilionoideae</taxon>
        <taxon>50 kb inversion clade</taxon>
        <taxon>NPAAA clade</taxon>
        <taxon>indigoferoid/millettioid clade</taxon>
        <taxon>Phaseoleae</taxon>
        <taxon>Glycine</taxon>
        <taxon>Glycine subgen. Soja</taxon>
    </lineage>
</organism>
<dbReference type="PaxDb" id="3847-GLYMA10G14741.1"/>
<dbReference type="STRING" id="3847.A0A0R0HRY9"/>
<evidence type="ECO:0000313" key="6">
    <source>
        <dbReference type="EMBL" id="KRH33265.1"/>
    </source>
</evidence>
<gene>
    <name evidence="6" type="ORF">GLYMA_10G110900</name>
</gene>
<dbReference type="GO" id="GO:0003678">
    <property type="term" value="F:DNA helicase activity"/>
    <property type="evidence" value="ECO:0007669"/>
    <property type="project" value="InterPro"/>
</dbReference>
<evidence type="ECO:0000256" key="3">
    <source>
        <dbReference type="ARBA" id="ARBA00022806"/>
    </source>
</evidence>
<dbReference type="InterPro" id="IPR000212">
    <property type="entry name" value="DNA_helicase_UvrD/REP"/>
</dbReference>
<dbReference type="EnsemblPlants" id="KRH33265">
    <property type="protein sequence ID" value="KRH33265"/>
    <property type="gene ID" value="GLYMA_10G110900"/>
</dbReference>